<name>A0ABR8IYE5_9NOST</name>
<dbReference type="EMBL" id="JACJTQ010000004">
    <property type="protein sequence ID" value="MBD2691082.1"/>
    <property type="molecule type" value="Genomic_DNA"/>
</dbReference>
<proteinExistence type="predicted"/>
<sequence length="280" mass="32705">MRDNNQSQFPLYNSNNWLLQHKKIVTSQLGEDGIIEKIFEIIPNQNHWCVEFGAGDGKRFSNTYNLINNCGWSSVQIEANSRDYDLLASRYGEKNEVICLNKFISFDGENTLDKVLQTTSIPVDFDFMSIDIDGNDYYIWYSLEVYHPKVVMIEFNPTIPHYIYHVQPKDQEVYHGSSLLALQALGQKKGYELIASTEWNAIFVDSQYFPLFGIKDNSIWQMNHNYQFWTYVFQLYDGTIVVGGNNMMIWHDVEVHLPSIQELIQVLPPEQRKYPGRLFD</sequence>
<evidence type="ECO:0000313" key="2">
    <source>
        <dbReference type="Proteomes" id="UP000660381"/>
    </source>
</evidence>
<accession>A0ABR8IYE5</accession>
<dbReference type="RefSeq" id="WP_190905602.1">
    <property type="nucleotide sequence ID" value="NZ_JACJTQ010000004.1"/>
</dbReference>
<dbReference type="Proteomes" id="UP000660381">
    <property type="component" value="Unassembled WGS sequence"/>
</dbReference>
<protein>
    <recommendedName>
        <fullName evidence="3">Methyltransferase FkbM domain-containing protein</fullName>
    </recommendedName>
</protein>
<organism evidence="1 2">
    <name type="scientific">Anabaena catenula FACHB-362</name>
    <dbReference type="NCBI Taxonomy" id="2692877"/>
    <lineage>
        <taxon>Bacteria</taxon>
        <taxon>Bacillati</taxon>
        <taxon>Cyanobacteriota</taxon>
        <taxon>Cyanophyceae</taxon>
        <taxon>Nostocales</taxon>
        <taxon>Nostocaceae</taxon>
        <taxon>Anabaena</taxon>
    </lineage>
</organism>
<evidence type="ECO:0008006" key="3">
    <source>
        <dbReference type="Google" id="ProtNLM"/>
    </source>
</evidence>
<reference evidence="1 2" key="1">
    <citation type="journal article" date="2020" name="ISME J.">
        <title>Comparative genomics reveals insights into cyanobacterial evolution and habitat adaptation.</title>
        <authorList>
            <person name="Chen M.Y."/>
            <person name="Teng W.K."/>
            <person name="Zhao L."/>
            <person name="Hu C.X."/>
            <person name="Zhou Y.K."/>
            <person name="Han B.P."/>
            <person name="Song L.R."/>
            <person name="Shu W.S."/>
        </authorList>
    </citation>
    <scope>NUCLEOTIDE SEQUENCE [LARGE SCALE GENOMIC DNA]</scope>
    <source>
        <strain evidence="1 2">FACHB-362</strain>
    </source>
</reference>
<comment type="caution">
    <text evidence="1">The sequence shown here is derived from an EMBL/GenBank/DDBJ whole genome shotgun (WGS) entry which is preliminary data.</text>
</comment>
<evidence type="ECO:0000313" key="1">
    <source>
        <dbReference type="EMBL" id="MBD2691082.1"/>
    </source>
</evidence>
<keyword evidence="2" id="KW-1185">Reference proteome</keyword>
<gene>
    <name evidence="1" type="ORF">H6G68_04795</name>
</gene>